<dbReference type="PANTHER" id="PTHR43244">
    <property type="match status" value="1"/>
</dbReference>
<dbReference type="PANTHER" id="PTHR43244:SF1">
    <property type="entry name" value="5,10-METHYLENETETRAHYDROMETHANOPTERIN REDUCTASE"/>
    <property type="match status" value="1"/>
</dbReference>
<keyword evidence="1" id="KW-0560">Oxidoreductase</keyword>
<sequence>MRLGVAIDLGSAAATRPQVDRAARLLETAEANGLSSAWLGESYHVRPEPFHLPAALIVLAHLAGRTDLPLGTAVLLARAYEPRRLAYEAALLDQLCAGRFTLGLALGNADLAERLGGGTDGRSPGEWFASLVAALRETWSASTGTGGTGAVPVAPPPARPGGPPMFLGGRTRAAATRAATLGDGYYAATNYGDELLAARAAEYWDARGGAGGEVAVTRLCLVAEDAEQARETADRYFASVLNYYTARRAWMGPDGPATPEFPLVGSPADVAAALRRYASTGVTSVQLRVAPHGTPPEVAGRTLRLVGTAVLPELGGGTRTGTERRALG</sequence>
<evidence type="ECO:0000259" key="2">
    <source>
        <dbReference type="Pfam" id="PF00296"/>
    </source>
</evidence>
<dbReference type="InParanoid" id="A0A1I5XTQ9"/>
<dbReference type="Pfam" id="PF00296">
    <property type="entry name" value="Bac_luciferase"/>
    <property type="match status" value="1"/>
</dbReference>
<evidence type="ECO:0000313" key="4">
    <source>
        <dbReference type="Proteomes" id="UP000183413"/>
    </source>
</evidence>
<dbReference type="InterPro" id="IPR050564">
    <property type="entry name" value="F420-G6PD/mer"/>
</dbReference>
<accession>A0A1I5XTQ9</accession>
<dbReference type="AlphaFoldDB" id="A0A1I5XTQ9"/>
<organism evidence="3 4">
    <name type="scientific">Actinomadura madurae</name>
    <dbReference type="NCBI Taxonomy" id="1993"/>
    <lineage>
        <taxon>Bacteria</taxon>
        <taxon>Bacillati</taxon>
        <taxon>Actinomycetota</taxon>
        <taxon>Actinomycetes</taxon>
        <taxon>Streptosporangiales</taxon>
        <taxon>Thermomonosporaceae</taxon>
        <taxon>Actinomadura</taxon>
    </lineage>
</organism>
<gene>
    <name evidence="3" type="ORF">SAMN04489713_12840</name>
</gene>
<dbReference type="EMBL" id="FOVH01000028">
    <property type="protein sequence ID" value="SFQ35335.1"/>
    <property type="molecule type" value="Genomic_DNA"/>
</dbReference>
<dbReference type="eggNOG" id="COG2141">
    <property type="taxonomic scope" value="Bacteria"/>
</dbReference>
<dbReference type="RefSeq" id="WP_083598532.1">
    <property type="nucleotide sequence ID" value="NZ_FOVH01000028.1"/>
</dbReference>
<name>A0A1I5XTQ9_9ACTN</name>
<dbReference type="Gene3D" id="3.20.20.30">
    <property type="entry name" value="Luciferase-like domain"/>
    <property type="match status" value="1"/>
</dbReference>
<protein>
    <submittedName>
        <fullName evidence="3">Flavin-dependent oxidoreductase, luciferase family (Includes alkanesulfonate monooxygenase SsuD and methylene tetrahydromethanopterin reductase)</fullName>
    </submittedName>
</protein>
<dbReference type="SUPFAM" id="SSF51679">
    <property type="entry name" value="Bacterial luciferase-like"/>
    <property type="match status" value="1"/>
</dbReference>
<reference evidence="3 4" key="1">
    <citation type="submission" date="2016-10" db="EMBL/GenBank/DDBJ databases">
        <authorList>
            <person name="de Groot N.N."/>
        </authorList>
    </citation>
    <scope>NUCLEOTIDE SEQUENCE [LARGE SCALE GENOMIC DNA]</scope>
    <source>
        <strain evidence="3 4">DSM 43067</strain>
    </source>
</reference>
<evidence type="ECO:0000256" key="1">
    <source>
        <dbReference type="ARBA" id="ARBA00023002"/>
    </source>
</evidence>
<evidence type="ECO:0000313" key="3">
    <source>
        <dbReference type="EMBL" id="SFQ35335.1"/>
    </source>
</evidence>
<dbReference type="GO" id="GO:0016705">
    <property type="term" value="F:oxidoreductase activity, acting on paired donors, with incorporation or reduction of molecular oxygen"/>
    <property type="evidence" value="ECO:0007669"/>
    <property type="project" value="InterPro"/>
</dbReference>
<feature type="domain" description="Luciferase-like" evidence="2">
    <location>
        <begin position="15"/>
        <end position="283"/>
    </location>
</feature>
<dbReference type="Proteomes" id="UP000183413">
    <property type="component" value="Unassembled WGS sequence"/>
</dbReference>
<keyword evidence="3" id="KW-0503">Monooxygenase</keyword>
<dbReference type="InterPro" id="IPR036661">
    <property type="entry name" value="Luciferase-like_sf"/>
</dbReference>
<keyword evidence="4" id="KW-1185">Reference proteome</keyword>
<dbReference type="STRING" id="1993.SAMN04489713_12840"/>
<proteinExistence type="predicted"/>
<dbReference type="GO" id="GO:0004497">
    <property type="term" value="F:monooxygenase activity"/>
    <property type="evidence" value="ECO:0007669"/>
    <property type="project" value="UniProtKB-KW"/>
</dbReference>
<dbReference type="InterPro" id="IPR011251">
    <property type="entry name" value="Luciferase-like_dom"/>
</dbReference>